<feature type="domain" description="ABC transporter" evidence="4">
    <location>
        <begin position="5"/>
        <end position="243"/>
    </location>
</feature>
<keyword evidence="6" id="KW-1185">Reference proteome</keyword>
<evidence type="ECO:0000259" key="4">
    <source>
        <dbReference type="PROSITE" id="PS50893"/>
    </source>
</evidence>
<name>A0A2R4VYQ4_THEAF</name>
<accession>A0A2R4VYQ4</accession>
<evidence type="ECO:0000256" key="2">
    <source>
        <dbReference type="ARBA" id="ARBA00022741"/>
    </source>
</evidence>
<dbReference type="InterPro" id="IPR003593">
    <property type="entry name" value="AAA+_ATPase"/>
</dbReference>
<comment type="similarity">
    <text evidence="1">Belongs to the ABC transporter superfamily. Ycf16 family.</text>
</comment>
<dbReference type="PANTHER" id="PTHR43204:SF1">
    <property type="entry name" value="ABC TRANSPORTER I FAMILY MEMBER 6, CHLOROPLASTIC"/>
    <property type="match status" value="1"/>
</dbReference>
<dbReference type="SMART" id="SM00382">
    <property type="entry name" value="AAA"/>
    <property type="match status" value="1"/>
</dbReference>
<evidence type="ECO:0000313" key="5">
    <source>
        <dbReference type="EMBL" id="AWB09667.1"/>
    </source>
</evidence>
<sequence length="246" mass="27631">MQEMLQVVDLWVSVEGKQVLKGVDFSMGYGDVYVLFGPNGAGKTSFMMSLMGFPKYKVEQGKIYFKGEDITNKDIYERAKLGIGLSFQRPPTVSGVSLERLIKLLSKNNGISDEEVENILESLKIKDHIKRYINDGFSGGEMKRSEILQLMLQKPEFVLIDEPESGVDMENISLVGHAINHLLGKDKVRSPKRSALIITHTGYILDFVNADKGYIFINGRIICTGNPRDMLNEIKRNGYKGCQVCQ</sequence>
<proteinExistence type="inferred from homology"/>
<dbReference type="Pfam" id="PF00005">
    <property type="entry name" value="ABC_tran"/>
    <property type="match status" value="1"/>
</dbReference>
<evidence type="ECO:0000256" key="1">
    <source>
        <dbReference type="ARBA" id="ARBA00006216"/>
    </source>
</evidence>
<dbReference type="EMBL" id="CP020921">
    <property type="protein sequence ID" value="AWB09667.1"/>
    <property type="molecule type" value="Genomic_DNA"/>
</dbReference>
<dbReference type="OrthoDB" id="9806149at2"/>
<reference evidence="5 6" key="1">
    <citation type="submission" date="2017-04" db="EMBL/GenBank/DDBJ databases">
        <title>Genomic insights into metabolism of Thermodesulfobium acidiphilum.</title>
        <authorList>
            <person name="Toshchakov S.V."/>
            <person name="Frolov E.N."/>
            <person name="Kublanov I.V."/>
            <person name="Samarov N.I."/>
            <person name="Novikov A."/>
            <person name="Lebedinsky A.V."/>
            <person name="Bonch-Osmolovskaya E.A."/>
            <person name="Chernyh N.A."/>
        </authorList>
    </citation>
    <scope>NUCLEOTIDE SEQUENCE [LARGE SCALE GENOMIC DNA]</scope>
    <source>
        <strain evidence="5 6">3127-1</strain>
    </source>
</reference>
<dbReference type="InterPro" id="IPR003439">
    <property type="entry name" value="ABC_transporter-like_ATP-bd"/>
</dbReference>
<dbReference type="InterPro" id="IPR027417">
    <property type="entry name" value="P-loop_NTPase"/>
</dbReference>
<dbReference type="GO" id="GO:0016887">
    <property type="term" value="F:ATP hydrolysis activity"/>
    <property type="evidence" value="ECO:0007669"/>
    <property type="project" value="InterPro"/>
</dbReference>
<dbReference type="PROSITE" id="PS50893">
    <property type="entry name" value="ABC_TRANSPORTER_2"/>
    <property type="match status" value="1"/>
</dbReference>
<evidence type="ECO:0000256" key="3">
    <source>
        <dbReference type="ARBA" id="ARBA00022840"/>
    </source>
</evidence>
<dbReference type="SUPFAM" id="SSF52540">
    <property type="entry name" value="P-loop containing nucleoside triphosphate hydrolases"/>
    <property type="match status" value="1"/>
</dbReference>
<keyword evidence="3" id="KW-0067">ATP-binding</keyword>
<protein>
    <submittedName>
        <fullName evidence="5">Iron-regulated ABC transporter ATPase subunit SufC</fullName>
    </submittedName>
</protein>
<organism evidence="5 6">
    <name type="scientific">Thermodesulfobium acidiphilum</name>
    <dbReference type="NCBI Taxonomy" id="1794699"/>
    <lineage>
        <taxon>Bacteria</taxon>
        <taxon>Pseudomonadati</taxon>
        <taxon>Thermodesulfobiota</taxon>
        <taxon>Thermodesulfobiia</taxon>
        <taxon>Thermodesulfobiales</taxon>
        <taxon>Thermodesulfobiaceae</taxon>
        <taxon>Thermodesulfobium</taxon>
    </lineage>
</organism>
<dbReference type="GO" id="GO:0005524">
    <property type="term" value="F:ATP binding"/>
    <property type="evidence" value="ECO:0007669"/>
    <property type="project" value="UniProtKB-KW"/>
</dbReference>
<dbReference type="PANTHER" id="PTHR43204">
    <property type="entry name" value="ABC TRANSPORTER I FAMILY MEMBER 6, CHLOROPLASTIC"/>
    <property type="match status" value="1"/>
</dbReference>
<evidence type="ECO:0000313" key="6">
    <source>
        <dbReference type="Proteomes" id="UP000244792"/>
    </source>
</evidence>
<dbReference type="Proteomes" id="UP000244792">
    <property type="component" value="Chromosome"/>
</dbReference>
<dbReference type="Gene3D" id="3.40.50.300">
    <property type="entry name" value="P-loop containing nucleotide triphosphate hydrolases"/>
    <property type="match status" value="1"/>
</dbReference>
<dbReference type="KEGG" id="taci:TDSAC_0284"/>
<gene>
    <name evidence="5" type="ORF">TDSAC_0284</name>
</gene>
<keyword evidence="2" id="KW-0547">Nucleotide-binding</keyword>
<dbReference type="InterPro" id="IPR010230">
    <property type="entry name" value="FeS-cluster_ATPase_SufC"/>
</dbReference>
<dbReference type="CDD" id="cd03217">
    <property type="entry name" value="ABC_FeS_Assembly"/>
    <property type="match status" value="1"/>
</dbReference>
<dbReference type="AlphaFoldDB" id="A0A2R4VYQ4"/>